<organism evidence="1">
    <name type="scientific">Ananas comosus var. bracteatus</name>
    <name type="common">red pineapple</name>
    <dbReference type="NCBI Taxonomy" id="296719"/>
    <lineage>
        <taxon>Eukaryota</taxon>
        <taxon>Viridiplantae</taxon>
        <taxon>Streptophyta</taxon>
        <taxon>Embryophyta</taxon>
        <taxon>Tracheophyta</taxon>
        <taxon>Spermatophyta</taxon>
        <taxon>Magnoliopsida</taxon>
        <taxon>Liliopsida</taxon>
        <taxon>Poales</taxon>
        <taxon>Bromeliaceae</taxon>
        <taxon>Bromelioideae</taxon>
        <taxon>Ananas</taxon>
    </lineage>
</organism>
<accession>A0A6V7PHN0</accession>
<name>A0A6V7PHN0_ANACO</name>
<evidence type="ECO:0000313" key="1">
    <source>
        <dbReference type="EMBL" id="CAD1830006.1"/>
    </source>
</evidence>
<sequence length="239" mass="26585">MLKPISKCDGLINRPLAAVGSKLGLRITSGLIVQGPKPLRKSKNDFRSVFRRNPPTKCGFDSELFRRYLVIICDVAEPFPGQSVGPGGVSVRLRDFRRITAIGLGNRFSWVYSWGPVDVLSQSGDRRDIRTGGYFDPTLVQWVSHGGVWDLLGPIVSMATARGLAWRSLGSSRPYRLHGDRLGSHMAEFGIFWSLSSPWPSPGYELFEGSHITTLDIFDTLSSTWRSLWDLCGQGWDLA</sequence>
<protein>
    <submittedName>
        <fullName evidence="1">Uncharacterized protein</fullName>
    </submittedName>
</protein>
<gene>
    <name evidence="1" type="ORF">CB5_LOCUS13217</name>
</gene>
<proteinExistence type="predicted"/>
<dbReference type="AlphaFoldDB" id="A0A6V7PHN0"/>
<dbReference type="EMBL" id="LR862130">
    <property type="protein sequence ID" value="CAD1830006.1"/>
    <property type="molecule type" value="Genomic_DNA"/>
</dbReference>
<reference evidence="1" key="1">
    <citation type="submission" date="2020-07" db="EMBL/GenBank/DDBJ databases">
        <authorList>
            <person name="Lin J."/>
        </authorList>
    </citation>
    <scope>NUCLEOTIDE SEQUENCE</scope>
</reference>